<sequence>MQSFTLATVKTEATYEPVICVSDRSFYLRSLLDLPLPLRSKATVKDLLDSWHDSFSLLVELAERLVRYPQSYSQDAVLAASVAFETPIRFPNKLLCVGANYASHLREMGVAPEKMTPMPFFSRPPTTSLVGPGRTVRKPRSTSQLDWEVELVIVVGKCLRHATSLDEASSAIAGFSVGLDLSCRDLQMVKDLGMDVSRGKAQDTLAPVGPVFVPKEFIQEDFHDLGIKLFVNGEKMMDARTNEMLYSLEEQLLEISKYTTLEPGDLVFTGAPAGSAKAHGQRWLQVGDKIRAEIEGVGVLDVEVTEDD</sequence>
<organism evidence="1 2">
    <name type="scientific">Neophaeococcomyces mojaviensis</name>
    <dbReference type="NCBI Taxonomy" id="3383035"/>
    <lineage>
        <taxon>Eukaryota</taxon>
        <taxon>Fungi</taxon>
        <taxon>Dikarya</taxon>
        <taxon>Ascomycota</taxon>
        <taxon>Pezizomycotina</taxon>
        <taxon>Eurotiomycetes</taxon>
        <taxon>Chaetothyriomycetidae</taxon>
        <taxon>Chaetothyriales</taxon>
        <taxon>Chaetothyriales incertae sedis</taxon>
        <taxon>Neophaeococcomyces</taxon>
    </lineage>
</organism>
<proteinExistence type="predicted"/>
<evidence type="ECO:0000313" key="1">
    <source>
        <dbReference type="EMBL" id="KAJ9654997.1"/>
    </source>
</evidence>
<evidence type="ECO:0000313" key="2">
    <source>
        <dbReference type="Proteomes" id="UP001172386"/>
    </source>
</evidence>
<gene>
    <name evidence="1" type="ORF">H2198_006042</name>
</gene>
<comment type="caution">
    <text evidence="1">The sequence shown here is derived from an EMBL/GenBank/DDBJ whole genome shotgun (WGS) entry which is preliminary data.</text>
</comment>
<dbReference type="EMBL" id="JAPDRQ010000107">
    <property type="protein sequence ID" value="KAJ9654997.1"/>
    <property type="molecule type" value="Genomic_DNA"/>
</dbReference>
<accession>A0ACC3A4F7</accession>
<name>A0ACC3A4F7_9EURO</name>
<protein>
    <submittedName>
        <fullName evidence="1">Uncharacterized protein</fullName>
    </submittedName>
</protein>
<reference evidence="1" key="1">
    <citation type="submission" date="2022-10" db="EMBL/GenBank/DDBJ databases">
        <title>Culturing micro-colonial fungi from biological soil crusts in the Mojave desert and describing Neophaeococcomyces mojavensis, and introducing the new genera and species Taxawa tesnikishii.</title>
        <authorList>
            <person name="Kurbessoian T."/>
            <person name="Stajich J.E."/>
        </authorList>
    </citation>
    <scope>NUCLEOTIDE SEQUENCE</scope>
    <source>
        <strain evidence="1">JES_112</strain>
    </source>
</reference>
<dbReference type="Proteomes" id="UP001172386">
    <property type="component" value="Unassembled WGS sequence"/>
</dbReference>
<keyword evidence="2" id="KW-1185">Reference proteome</keyword>